<sequence>MTTQGAEIATAYVSLVVESSKVPGQVQQSLSGLEPQATRTGEGMGSRLAAGLGSTLKTAATGVGLVAGALVGTALSKGFQRMVAIDDAKGKLAGLGHTAEGVATIMESAMAAVRGTAFGMGEAATIAASAVAAGVKPGEELTRYLKLTADAATIAGASLGEMGFILNKVTTSGKAYTDDLNMLANRGIPIFQWLQEEYGKSAEELSEMVKSGKVDAETFRKVIEENIGGAALESGKTLRGGWKNFQAALGRIGEAVLAPFLPMTKEALKLFTGWADKVTPIAKRVATSVATNLTEMGQAFQTHGKSITGAASNWEKFGVRARQTVDGIRGVFSILKDGKYLGEGMTFGFEEDSKPVEYLFRIREAVISLWNAIRSKDLSGVRDFFDALRGGKVDGSGYTEVKGIGETLAETFKKLGDAAQTVGRSLASILGDAGVVGSVVLEHFARTLALVADNTWLVAAGLTAYAAAMTTAKAVHVGFEAMTAFRNLLSPATIAAQAALSRALVMHNAAIRAYLASIGQEVPVTQGAIRSRLASARAFAQNAYNANLATNALTRWAGQAAAAATSTNALTGALYRSSAAAMAAAGRLQAYATAGLATVGRGLSSVVNMLGGPWAIALAGAFAGYMVYQGHTSKTQKVQDAFTQSVVASEKAQRKLQSALNETGGKLDAKAIQEAGNLVQARISAIQKIADEGHSAWESFKNEFSTNAWMRLGAPAPPIDNSGYAQTQRAIEQNNTLLDVLNQQKLDVDDLGKVVAEGGDAYNQFINALNSAGDSGQRVAQIFQDTRSDIVSMLDAARNSTPGLGSLTEAVETLSSSSAEADDRVSALKKALDALSGKPVELEDAMQSYNDAIRDVIGSTSDKWDTSKGFGAELIDAATGGVNTLTENGSKLRDVLKELRDETAQVAASGGDMGPVFERNAQVLRDLGSAVGLTEEQIVQLAESVGYMPDQITTLVNLRGASDVTQKLTVMRALMDANREGVTIDTKLTGSAEVIAQLQAAGAKVTEVTGKPGVFSVEAPDIPNVIAEIDKLIAKQIPDKVVRVRVQNEVGNEAFLQIPEAARPRPLPARAGGGTIPGFATGGTIQGPGTGTSDNILGIDPTTGRPTAWVSPGEEVVKEKSARKWRGLLKMINRDAPELQQLQQLPMYAAGGSVPYGVQKAVEAARSVEGNKYVWGGTGPTNFDCSGFVGWLQQILMGIEGSTKRLYTTYSLLDGSTAGLEPGLGPSGTYFRVGVSQEHMAATLAGQPVESGGAHGTSGIGGSRAGATDSQFPFKFHLPNSLIKGYLEGGGGISGGTLIEWTAEDERELERLHIAVQKAKERRDEVYADAESSPSDRRLADLDVADAEDKVIEKQRQKDRQGQIDGGERIAPEAPELSRMYSEEEADRISKLAAVQAARERRNEVYDDPTSTAIDKAQADAEYSRAIQEAQAPDEDEKTPAQTVRDIFTNAASNAAGAAFDAFKEQLPDKVSGSHWWDVADQVVALANEDDDEDDARSVTGSTHFNPAEVLQQLGFIPGPDGEAPDWVKKARAKAPKVFDNGGWLEPGEMGINLSSRPEPIFSSPEQLRQFAGSTLDAPASQGISREEFERALLARPNVTVNTDRVSEGIRKVRSENSRAVRTYMRR</sequence>
<dbReference type="EMBL" id="LN868939">
    <property type="protein sequence ID" value="CRY79889.1"/>
    <property type="molecule type" value="Genomic_DNA"/>
</dbReference>
<evidence type="ECO:0000313" key="3">
    <source>
        <dbReference type="EMBL" id="CRY79889.1"/>
    </source>
</evidence>
<dbReference type="Pfam" id="PF20155">
    <property type="entry name" value="TMP_3"/>
    <property type="match status" value="1"/>
</dbReference>
<evidence type="ECO:0000256" key="1">
    <source>
        <dbReference type="SAM" id="MobiDB-lite"/>
    </source>
</evidence>
<keyword evidence="3" id="KW-0614">Plasmid</keyword>
<feature type="domain" description="Tape measure protein N-terminal" evidence="2">
    <location>
        <begin position="78"/>
        <end position="251"/>
    </location>
</feature>
<proteinExistence type="predicted"/>
<dbReference type="NCBIfam" id="TIGR02675">
    <property type="entry name" value="tape_meas_nterm"/>
    <property type="match status" value="1"/>
</dbReference>
<gene>
    <name evidence="3" type="ORF">ERS450000_03549</name>
</gene>
<name>A0A0H5NXW8_NOCFR</name>
<dbReference type="RefSeq" id="WP_060593590.1">
    <property type="nucleotide sequence ID" value="NZ_CP031418.1"/>
</dbReference>
<evidence type="ECO:0000313" key="4">
    <source>
        <dbReference type="Proteomes" id="UP000057820"/>
    </source>
</evidence>
<organism evidence="3 4">
    <name type="scientific">Nocardia farcinica</name>
    <dbReference type="NCBI Taxonomy" id="37329"/>
    <lineage>
        <taxon>Bacteria</taxon>
        <taxon>Bacillati</taxon>
        <taxon>Actinomycetota</taxon>
        <taxon>Actinomycetes</taxon>
        <taxon>Mycobacteriales</taxon>
        <taxon>Nocardiaceae</taxon>
        <taxon>Nocardia</taxon>
    </lineage>
</organism>
<feature type="region of interest" description="Disordered" evidence="1">
    <location>
        <begin position="1320"/>
        <end position="1385"/>
    </location>
</feature>
<dbReference type="SUPFAM" id="SSF58104">
    <property type="entry name" value="Methyl-accepting chemotaxis protein (MCP) signaling domain"/>
    <property type="match status" value="1"/>
</dbReference>
<dbReference type="SUPFAM" id="SSF54001">
    <property type="entry name" value="Cysteine proteinases"/>
    <property type="match status" value="1"/>
</dbReference>
<dbReference type="InterPro" id="IPR013491">
    <property type="entry name" value="Tape_meas_N"/>
</dbReference>
<dbReference type="Proteomes" id="UP000057820">
    <property type="component" value="Plasmid 2"/>
</dbReference>
<geneLocation type="plasmid" evidence="3">
    <name>2</name>
</geneLocation>
<feature type="compositionally biased region" description="Basic and acidic residues" evidence="1">
    <location>
        <begin position="1334"/>
        <end position="1371"/>
    </location>
</feature>
<evidence type="ECO:0000259" key="2">
    <source>
        <dbReference type="Pfam" id="PF20155"/>
    </source>
</evidence>
<accession>A0A0H5NXW8</accession>
<dbReference type="Gene3D" id="3.90.1720.10">
    <property type="entry name" value="endopeptidase domain like (from Nostoc punctiforme)"/>
    <property type="match status" value="1"/>
</dbReference>
<dbReference type="InterPro" id="IPR038765">
    <property type="entry name" value="Papain-like_cys_pep_sf"/>
</dbReference>
<reference evidence="4" key="1">
    <citation type="submission" date="2015-03" db="EMBL/GenBank/DDBJ databases">
        <authorList>
            <consortium name="Pathogen Informatics"/>
        </authorList>
    </citation>
    <scope>NUCLEOTIDE SEQUENCE [LARGE SCALE GENOMIC DNA]</scope>
    <source>
        <strain evidence="4">NCTC11134</strain>
        <plasmid evidence="4">2</plasmid>
    </source>
</reference>
<dbReference type="KEGG" id="nfr:ERS450000_03549"/>
<protein>
    <submittedName>
        <fullName evidence="3">Phage-related protein</fullName>
    </submittedName>
</protein>